<feature type="compositionally biased region" description="Pro residues" evidence="8">
    <location>
        <begin position="386"/>
        <end position="404"/>
    </location>
</feature>
<dbReference type="PANTHER" id="PTHR43289:SF6">
    <property type="entry name" value="SERINE_THREONINE-PROTEIN KINASE NEKL-3"/>
    <property type="match status" value="1"/>
</dbReference>
<dbReference type="EC" id="2.7.11.1" evidence="1"/>
<dbReference type="InterPro" id="IPR008271">
    <property type="entry name" value="Ser/Thr_kinase_AS"/>
</dbReference>
<evidence type="ECO:0000256" key="5">
    <source>
        <dbReference type="ARBA" id="ARBA00022777"/>
    </source>
</evidence>
<dbReference type="InterPro" id="IPR000719">
    <property type="entry name" value="Prot_kinase_dom"/>
</dbReference>
<dbReference type="RefSeq" id="WP_203031701.1">
    <property type="nucleotide sequence ID" value="NZ_JAEACQ010000159.1"/>
</dbReference>
<reference evidence="10" key="1">
    <citation type="submission" date="2020-12" db="EMBL/GenBank/DDBJ databases">
        <title>Genomic characterization of non-nitrogen-fixing Frankia strains.</title>
        <authorList>
            <person name="Carlos-Shanley C."/>
            <person name="Guerra T."/>
            <person name="Hahn D."/>
        </authorList>
    </citation>
    <scope>NUCLEOTIDE SEQUENCE</scope>
    <source>
        <strain evidence="10">CN6</strain>
    </source>
</reference>
<dbReference type="Pfam" id="PF00069">
    <property type="entry name" value="Pkinase"/>
    <property type="match status" value="1"/>
</dbReference>
<keyword evidence="4 7" id="KW-0547">Nucleotide-binding</keyword>
<feature type="binding site" evidence="7">
    <location>
        <position position="49"/>
    </location>
    <ligand>
        <name>ATP</name>
        <dbReference type="ChEBI" id="CHEBI:30616"/>
    </ligand>
</feature>
<keyword evidence="6 7" id="KW-0067">ATP-binding</keyword>
<evidence type="ECO:0000313" key="11">
    <source>
        <dbReference type="Proteomes" id="UP000604475"/>
    </source>
</evidence>
<dbReference type="CDD" id="cd14014">
    <property type="entry name" value="STKc_PknB_like"/>
    <property type="match status" value="1"/>
</dbReference>
<keyword evidence="11" id="KW-1185">Reference proteome</keyword>
<dbReference type="EMBL" id="JAEACQ010000159">
    <property type="protein sequence ID" value="MBL7627357.1"/>
    <property type="molecule type" value="Genomic_DNA"/>
</dbReference>
<dbReference type="Proteomes" id="UP000604475">
    <property type="component" value="Unassembled WGS sequence"/>
</dbReference>
<accession>A0A937RCJ5</accession>
<gene>
    <name evidence="10" type="ORF">I7412_09285</name>
</gene>
<comment type="caution">
    <text evidence="10">The sequence shown here is derived from an EMBL/GenBank/DDBJ whole genome shotgun (WGS) entry which is preliminary data.</text>
</comment>
<dbReference type="AlphaFoldDB" id="A0A937RCJ5"/>
<dbReference type="Gene3D" id="1.10.510.10">
    <property type="entry name" value="Transferase(Phosphotransferase) domain 1"/>
    <property type="match status" value="1"/>
</dbReference>
<dbReference type="InterPro" id="IPR017441">
    <property type="entry name" value="Protein_kinase_ATP_BS"/>
</dbReference>
<evidence type="ECO:0000259" key="9">
    <source>
        <dbReference type="PROSITE" id="PS50011"/>
    </source>
</evidence>
<evidence type="ECO:0000256" key="1">
    <source>
        <dbReference type="ARBA" id="ARBA00012513"/>
    </source>
</evidence>
<dbReference type="PANTHER" id="PTHR43289">
    <property type="entry name" value="MITOGEN-ACTIVATED PROTEIN KINASE KINASE KINASE 20-RELATED"/>
    <property type="match status" value="1"/>
</dbReference>
<feature type="non-terminal residue" evidence="10">
    <location>
        <position position="404"/>
    </location>
</feature>
<keyword evidence="2 10" id="KW-0723">Serine/threonine-protein kinase</keyword>
<dbReference type="PRINTS" id="PR01217">
    <property type="entry name" value="PRICHEXTENSN"/>
</dbReference>
<dbReference type="PROSITE" id="PS50011">
    <property type="entry name" value="PROTEIN_KINASE_DOM"/>
    <property type="match status" value="1"/>
</dbReference>
<dbReference type="SUPFAM" id="SSF56112">
    <property type="entry name" value="Protein kinase-like (PK-like)"/>
    <property type="match status" value="1"/>
</dbReference>
<evidence type="ECO:0000313" key="10">
    <source>
        <dbReference type="EMBL" id="MBL7627357.1"/>
    </source>
</evidence>
<name>A0A937RCJ5_9ACTN</name>
<dbReference type="GO" id="GO:0005524">
    <property type="term" value="F:ATP binding"/>
    <property type="evidence" value="ECO:0007669"/>
    <property type="project" value="UniProtKB-UniRule"/>
</dbReference>
<evidence type="ECO:0000256" key="6">
    <source>
        <dbReference type="ARBA" id="ARBA00022840"/>
    </source>
</evidence>
<dbReference type="SMART" id="SM00220">
    <property type="entry name" value="S_TKc"/>
    <property type="match status" value="1"/>
</dbReference>
<evidence type="ECO:0000256" key="7">
    <source>
        <dbReference type="PROSITE-ProRule" id="PRU10141"/>
    </source>
</evidence>
<evidence type="ECO:0000256" key="4">
    <source>
        <dbReference type="ARBA" id="ARBA00022741"/>
    </source>
</evidence>
<feature type="compositionally biased region" description="Low complexity" evidence="8">
    <location>
        <begin position="326"/>
        <end position="351"/>
    </location>
</feature>
<evidence type="ECO:0000256" key="2">
    <source>
        <dbReference type="ARBA" id="ARBA00022527"/>
    </source>
</evidence>
<dbReference type="PROSITE" id="PS00108">
    <property type="entry name" value="PROTEIN_KINASE_ST"/>
    <property type="match status" value="1"/>
</dbReference>
<feature type="region of interest" description="Disordered" evidence="8">
    <location>
        <begin position="292"/>
        <end position="404"/>
    </location>
</feature>
<dbReference type="PROSITE" id="PS00107">
    <property type="entry name" value="PROTEIN_KINASE_ATP"/>
    <property type="match status" value="1"/>
</dbReference>
<evidence type="ECO:0000256" key="8">
    <source>
        <dbReference type="SAM" id="MobiDB-lite"/>
    </source>
</evidence>
<organism evidence="10 11">
    <name type="scientific">Frankia nepalensis</name>
    <dbReference type="NCBI Taxonomy" id="1836974"/>
    <lineage>
        <taxon>Bacteria</taxon>
        <taxon>Bacillati</taxon>
        <taxon>Actinomycetota</taxon>
        <taxon>Actinomycetes</taxon>
        <taxon>Frankiales</taxon>
        <taxon>Frankiaceae</taxon>
        <taxon>Frankia</taxon>
    </lineage>
</organism>
<feature type="compositionally biased region" description="Pro residues" evidence="8">
    <location>
        <begin position="306"/>
        <end position="325"/>
    </location>
</feature>
<keyword evidence="5 10" id="KW-0418">Kinase</keyword>
<keyword evidence="3" id="KW-0808">Transferase</keyword>
<feature type="domain" description="Protein kinase" evidence="9">
    <location>
        <begin position="20"/>
        <end position="266"/>
    </location>
</feature>
<proteinExistence type="predicted"/>
<evidence type="ECO:0000256" key="3">
    <source>
        <dbReference type="ARBA" id="ARBA00022679"/>
    </source>
</evidence>
<sequence>MIVQSVLVDRALLAEALPNYELGEQLGAGGFGVVIAGRQRVLERPVAIKVRSETSAEAKTAFLAEGRLLAGLDHPHVVRVYEAFEKNDLCLIILEMLAGGTLTSRRAGLSGEAACAVGLAVAEALHHAHTKGVLHRDIKPANVLFDGDGVVKVADFGIAKILDGSAATASALVGTVPYMAPEQIIQGRLSPATDLYALGGMLYELLSGARLFGALPTYAYQYHHIHTAPTAPPGVAVPVAEVILRALAKDPAARQPSARAFALELAAASGRVYGPRWLARSGIGLRLSDPVRDAATSPTAARQPSQPEPPGPGPRPEPAAKPAPTPAATATPAAPAAAKAGPSSKAGPAGETAAVPAGALAPTIPPAHASPRPPAADQDGRRAAAQPPPPSPPRPPAAPRPGAP</sequence>
<protein>
    <recommendedName>
        <fullName evidence="1">non-specific serine/threonine protein kinase</fullName>
        <ecNumber evidence="1">2.7.11.1</ecNumber>
    </recommendedName>
</protein>
<dbReference type="GO" id="GO:0004674">
    <property type="term" value="F:protein serine/threonine kinase activity"/>
    <property type="evidence" value="ECO:0007669"/>
    <property type="project" value="UniProtKB-KW"/>
</dbReference>
<dbReference type="InterPro" id="IPR011009">
    <property type="entry name" value="Kinase-like_dom_sf"/>
</dbReference>